<dbReference type="RefSeq" id="WP_149389968.1">
    <property type="nucleotide sequence ID" value="NZ_SMRS01000002.1"/>
</dbReference>
<dbReference type="PANTHER" id="PTHR47861:SF3">
    <property type="entry name" value="FKBP-TYPE PEPTIDYL-PROLYL CIS-TRANS ISOMERASE SLYD"/>
    <property type="match status" value="1"/>
</dbReference>
<evidence type="ECO:0000256" key="9">
    <source>
        <dbReference type="PROSITE-ProRule" id="PRU00277"/>
    </source>
</evidence>
<evidence type="ECO:0000313" key="12">
    <source>
        <dbReference type="EMBL" id="KAA0875663.1"/>
    </source>
</evidence>
<feature type="domain" description="PPIase FKBP-type" evidence="11">
    <location>
        <begin position="5"/>
        <end position="81"/>
    </location>
</feature>
<evidence type="ECO:0000259" key="11">
    <source>
        <dbReference type="PROSITE" id="PS50059"/>
    </source>
</evidence>
<dbReference type="InterPro" id="IPR048261">
    <property type="entry name" value="SlpA/SlyD-like_ins_sf"/>
</dbReference>
<keyword evidence="5 9" id="KW-0697">Rotamase</keyword>
<proteinExistence type="inferred from homology"/>
<evidence type="ECO:0000256" key="6">
    <source>
        <dbReference type="ARBA" id="ARBA00023186"/>
    </source>
</evidence>
<keyword evidence="6" id="KW-0143">Chaperone</keyword>
<dbReference type="AlphaFoldDB" id="A0A5A9W551"/>
<dbReference type="EC" id="5.2.1.8" evidence="10"/>
<comment type="catalytic activity">
    <reaction evidence="1 9 10">
        <text>[protein]-peptidylproline (omega=180) = [protein]-peptidylproline (omega=0)</text>
        <dbReference type="Rhea" id="RHEA:16237"/>
        <dbReference type="Rhea" id="RHEA-COMP:10747"/>
        <dbReference type="Rhea" id="RHEA-COMP:10748"/>
        <dbReference type="ChEBI" id="CHEBI:83833"/>
        <dbReference type="ChEBI" id="CHEBI:83834"/>
        <dbReference type="EC" id="5.2.1.8"/>
    </reaction>
</comment>
<evidence type="ECO:0000256" key="10">
    <source>
        <dbReference type="RuleBase" id="RU003915"/>
    </source>
</evidence>
<organism evidence="12 13">
    <name type="scientific">Nitrincola tapanii</name>
    <dbReference type="NCBI Taxonomy" id="1708751"/>
    <lineage>
        <taxon>Bacteria</taxon>
        <taxon>Pseudomonadati</taxon>
        <taxon>Pseudomonadota</taxon>
        <taxon>Gammaproteobacteria</taxon>
        <taxon>Oceanospirillales</taxon>
        <taxon>Oceanospirillaceae</taxon>
        <taxon>Nitrincola</taxon>
    </lineage>
</organism>
<comment type="caution">
    <text evidence="12">The sequence shown here is derived from an EMBL/GenBank/DDBJ whole genome shotgun (WGS) entry which is preliminary data.</text>
</comment>
<evidence type="ECO:0000256" key="3">
    <source>
        <dbReference type="ARBA" id="ARBA00006577"/>
    </source>
</evidence>
<keyword evidence="13" id="KW-1185">Reference proteome</keyword>
<evidence type="ECO:0000256" key="5">
    <source>
        <dbReference type="ARBA" id="ARBA00023110"/>
    </source>
</evidence>
<dbReference type="InterPro" id="IPR046357">
    <property type="entry name" value="PPIase_dom_sf"/>
</dbReference>
<evidence type="ECO:0000313" key="13">
    <source>
        <dbReference type="Proteomes" id="UP000325302"/>
    </source>
</evidence>
<gene>
    <name evidence="12" type="ORF">E1H14_02905</name>
</gene>
<dbReference type="Proteomes" id="UP000325302">
    <property type="component" value="Unassembled WGS sequence"/>
</dbReference>
<dbReference type="OrthoDB" id="9808891at2"/>
<dbReference type="EMBL" id="SMRS01000002">
    <property type="protein sequence ID" value="KAA0875663.1"/>
    <property type="molecule type" value="Genomic_DNA"/>
</dbReference>
<keyword evidence="4" id="KW-0963">Cytoplasm</keyword>
<dbReference type="SUPFAM" id="SSF54534">
    <property type="entry name" value="FKBP-like"/>
    <property type="match status" value="1"/>
</dbReference>
<evidence type="ECO:0000256" key="7">
    <source>
        <dbReference type="ARBA" id="ARBA00023235"/>
    </source>
</evidence>
<evidence type="ECO:0000256" key="2">
    <source>
        <dbReference type="ARBA" id="ARBA00004496"/>
    </source>
</evidence>
<comment type="subcellular location">
    <subcellularLocation>
        <location evidence="2">Cytoplasm</location>
    </subcellularLocation>
</comment>
<comment type="similarity">
    <text evidence="3 10">Belongs to the FKBP-type PPIase family.</text>
</comment>
<dbReference type="GO" id="GO:0042026">
    <property type="term" value="P:protein refolding"/>
    <property type="evidence" value="ECO:0007669"/>
    <property type="project" value="UniProtKB-ARBA"/>
</dbReference>
<name>A0A5A9W551_9GAMM</name>
<dbReference type="InterPro" id="IPR001179">
    <property type="entry name" value="PPIase_FKBP_dom"/>
</dbReference>
<sequence length="165" mass="18145">MSVVASDTVVQFFYTLKNASGELLESNHGQDPMAYLHGHDNMIPGLEVAMEGRQAGERFEVTLAPEEAYGEREADREMRVPIKHLQGLPAGHKQWRAGMIALVHTDQGARHVTVTKPGKFMITVDTNHPLAGQTLMYEIEIQSVRAASDEEIAHGHAHGVGGHHH</sequence>
<dbReference type="Pfam" id="PF00254">
    <property type="entry name" value="FKBP_C"/>
    <property type="match status" value="1"/>
</dbReference>
<dbReference type="GO" id="GO:0005737">
    <property type="term" value="C:cytoplasm"/>
    <property type="evidence" value="ECO:0007669"/>
    <property type="project" value="UniProtKB-SubCell"/>
</dbReference>
<evidence type="ECO:0000256" key="1">
    <source>
        <dbReference type="ARBA" id="ARBA00000971"/>
    </source>
</evidence>
<dbReference type="PANTHER" id="PTHR47861">
    <property type="entry name" value="FKBP-TYPE PEPTIDYL-PROLYL CIS-TRANS ISOMERASE SLYD"/>
    <property type="match status" value="1"/>
</dbReference>
<evidence type="ECO:0000256" key="4">
    <source>
        <dbReference type="ARBA" id="ARBA00022490"/>
    </source>
</evidence>
<dbReference type="GO" id="GO:0003755">
    <property type="term" value="F:peptidyl-prolyl cis-trans isomerase activity"/>
    <property type="evidence" value="ECO:0007669"/>
    <property type="project" value="UniProtKB-UniRule"/>
</dbReference>
<dbReference type="Gene3D" id="2.40.10.330">
    <property type="match status" value="1"/>
</dbReference>
<keyword evidence="7 9" id="KW-0413">Isomerase</keyword>
<reference evidence="12 13" key="1">
    <citation type="submission" date="2019-03" db="EMBL/GenBank/DDBJ databases">
        <title>Nitrincola sp. nov. isolated from an Indian soda lake.</title>
        <authorList>
            <person name="Joshi A."/>
            <person name="Thite S.V."/>
            <person name="Joseph N."/>
            <person name="Dhotre D."/>
            <person name="Moorthy M."/>
            <person name="Shouche Y.S."/>
        </authorList>
    </citation>
    <scope>NUCLEOTIDE SEQUENCE [LARGE SCALE GENOMIC DNA]</scope>
    <source>
        <strain evidence="12 13">MEB193</strain>
    </source>
</reference>
<comment type="function">
    <text evidence="8">Also involved in hydrogenase metallocenter assembly, probably by participating in the nickel insertion step. This function in hydrogenase biosynthesis requires chaperone activity and the presence of the metal-binding domain, but not PPIase activity.</text>
</comment>
<evidence type="ECO:0000256" key="8">
    <source>
        <dbReference type="ARBA" id="ARBA00037071"/>
    </source>
</evidence>
<protein>
    <recommendedName>
        <fullName evidence="10">Peptidyl-prolyl cis-trans isomerase</fullName>
        <ecNumber evidence="10">5.2.1.8</ecNumber>
    </recommendedName>
</protein>
<dbReference type="Gene3D" id="3.10.50.40">
    <property type="match status" value="1"/>
</dbReference>
<accession>A0A5A9W551</accession>
<dbReference type="PROSITE" id="PS50059">
    <property type="entry name" value="FKBP_PPIASE"/>
    <property type="match status" value="1"/>
</dbReference>